<organism evidence="2 3">
    <name type="scientific">Vicia faba</name>
    <name type="common">Broad bean</name>
    <name type="synonym">Faba vulgaris</name>
    <dbReference type="NCBI Taxonomy" id="3906"/>
    <lineage>
        <taxon>Eukaryota</taxon>
        <taxon>Viridiplantae</taxon>
        <taxon>Streptophyta</taxon>
        <taxon>Embryophyta</taxon>
        <taxon>Tracheophyta</taxon>
        <taxon>Spermatophyta</taxon>
        <taxon>Magnoliopsida</taxon>
        <taxon>eudicotyledons</taxon>
        <taxon>Gunneridae</taxon>
        <taxon>Pentapetalae</taxon>
        <taxon>rosids</taxon>
        <taxon>fabids</taxon>
        <taxon>Fabales</taxon>
        <taxon>Fabaceae</taxon>
        <taxon>Papilionoideae</taxon>
        <taxon>50 kb inversion clade</taxon>
        <taxon>NPAAA clade</taxon>
        <taxon>Hologalegina</taxon>
        <taxon>IRL clade</taxon>
        <taxon>Fabeae</taxon>
        <taxon>Vicia</taxon>
    </lineage>
</organism>
<dbReference type="Proteomes" id="UP001157006">
    <property type="component" value="Chromosome 6"/>
</dbReference>
<protein>
    <recommendedName>
        <fullName evidence="1">DUF4283 domain-containing protein</fullName>
    </recommendedName>
</protein>
<reference evidence="2 3" key="1">
    <citation type="submission" date="2023-01" db="EMBL/GenBank/DDBJ databases">
        <authorList>
            <person name="Kreplak J."/>
        </authorList>
    </citation>
    <scope>NUCLEOTIDE SEQUENCE [LARGE SCALE GENOMIC DNA]</scope>
</reference>
<evidence type="ECO:0000259" key="1">
    <source>
        <dbReference type="Pfam" id="PF14111"/>
    </source>
</evidence>
<dbReference type="PANTHER" id="PTHR31286:SF167">
    <property type="entry name" value="OS09G0268800 PROTEIN"/>
    <property type="match status" value="1"/>
</dbReference>
<accession>A0AAV1B137</accession>
<evidence type="ECO:0000313" key="2">
    <source>
        <dbReference type="EMBL" id="CAI8616499.1"/>
    </source>
</evidence>
<keyword evidence="3" id="KW-1185">Reference proteome</keyword>
<feature type="domain" description="DUF4283" evidence="1">
    <location>
        <begin position="41"/>
        <end position="110"/>
    </location>
</feature>
<name>A0AAV1B137_VICFA</name>
<sequence>MDTWKCVDFSKEEEEGITAKIEEVCEGEIFQLTLAGRLWTNNNFNSKVLTSTMLGAWKLKNPVEVQELNKNMLLFRFATRRDLENILKNSPWSFDRNMLVLSRIKGEEQPSDLNMHYDTFRVRIYELPLMLGSEAIAKKIGGILGLFEELDTKEAYRN</sequence>
<dbReference type="PANTHER" id="PTHR31286">
    <property type="entry name" value="GLYCINE-RICH CELL WALL STRUCTURAL PROTEIN 1.8-LIKE"/>
    <property type="match status" value="1"/>
</dbReference>
<dbReference type="AlphaFoldDB" id="A0AAV1B137"/>
<evidence type="ECO:0000313" key="3">
    <source>
        <dbReference type="Proteomes" id="UP001157006"/>
    </source>
</evidence>
<dbReference type="InterPro" id="IPR025558">
    <property type="entry name" value="DUF4283"/>
</dbReference>
<gene>
    <name evidence="2" type="ORF">VFH_VI031920</name>
</gene>
<proteinExistence type="predicted"/>
<dbReference type="InterPro" id="IPR040256">
    <property type="entry name" value="At4g02000-like"/>
</dbReference>
<dbReference type="Pfam" id="PF14111">
    <property type="entry name" value="DUF4283"/>
    <property type="match status" value="1"/>
</dbReference>
<dbReference type="EMBL" id="OX451741">
    <property type="protein sequence ID" value="CAI8616499.1"/>
    <property type="molecule type" value="Genomic_DNA"/>
</dbReference>